<evidence type="ECO:0000256" key="3">
    <source>
        <dbReference type="ARBA" id="ARBA00022448"/>
    </source>
</evidence>
<keyword evidence="6" id="KW-0967">Endosome</keyword>
<evidence type="ECO:0000256" key="2">
    <source>
        <dbReference type="ARBA" id="ARBA00004155"/>
    </source>
</evidence>
<keyword evidence="13" id="KW-0458">Lysosome</keyword>
<feature type="transmembrane region" description="Helical" evidence="15">
    <location>
        <begin position="407"/>
        <end position="428"/>
    </location>
</feature>
<dbReference type="InterPro" id="IPR013057">
    <property type="entry name" value="AA_transpt_TM"/>
</dbReference>
<gene>
    <name evidence="17" type="ORF">BV898_18708</name>
</gene>
<comment type="subcellular location">
    <subcellularLocation>
        <location evidence="1">Late endosome membrane</location>
        <topology evidence="1">Multi-pass membrane protein</topology>
    </subcellularLocation>
    <subcellularLocation>
        <location evidence="2">Lysosome membrane</location>
        <topology evidence="2">Multi-pass membrane protein</topology>
    </subcellularLocation>
</comment>
<dbReference type="GO" id="GO:0015179">
    <property type="term" value="F:L-amino acid transmembrane transporter activity"/>
    <property type="evidence" value="ECO:0007669"/>
    <property type="project" value="TreeGrafter"/>
</dbReference>
<evidence type="ECO:0000256" key="13">
    <source>
        <dbReference type="ARBA" id="ARBA00023228"/>
    </source>
</evidence>
<evidence type="ECO:0000256" key="15">
    <source>
        <dbReference type="SAM" id="Phobius"/>
    </source>
</evidence>
<evidence type="ECO:0000256" key="4">
    <source>
        <dbReference type="ARBA" id="ARBA00022692"/>
    </source>
</evidence>
<feature type="transmembrane region" description="Helical" evidence="15">
    <location>
        <begin position="381"/>
        <end position="401"/>
    </location>
</feature>
<evidence type="ECO:0000256" key="1">
    <source>
        <dbReference type="ARBA" id="ARBA00004107"/>
    </source>
</evidence>
<comment type="similarity">
    <text evidence="14">Belongs to the amino acid/polyamine transporter 2 family. SLC38A9 subfamily.</text>
</comment>
<evidence type="ECO:0000256" key="14">
    <source>
        <dbReference type="ARBA" id="ARBA00038442"/>
    </source>
</evidence>
<dbReference type="GO" id="GO:0046872">
    <property type="term" value="F:metal ion binding"/>
    <property type="evidence" value="ECO:0007669"/>
    <property type="project" value="UniProtKB-KW"/>
</dbReference>
<feature type="transmembrane region" description="Helical" evidence="15">
    <location>
        <begin position="222"/>
        <end position="244"/>
    </location>
</feature>
<dbReference type="EMBL" id="MTYJ01000390">
    <property type="protein sequence ID" value="OWA54300.1"/>
    <property type="molecule type" value="Genomic_DNA"/>
</dbReference>
<dbReference type="PANTHER" id="PTHR22950:SF244">
    <property type="entry name" value="NEUTRAL AMINO ACID TRANSPORTER 9"/>
    <property type="match status" value="1"/>
</dbReference>
<evidence type="ECO:0000256" key="8">
    <source>
        <dbReference type="ARBA" id="ARBA00022989"/>
    </source>
</evidence>
<dbReference type="AlphaFoldDB" id="A0A9X6NHF3"/>
<comment type="caution">
    <text evidence="17">The sequence shown here is derived from an EMBL/GenBank/DDBJ whole genome shotgun (WGS) entry which is preliminary data.</text>
</comment>
<protein>
    <submittedName>
        <fullName evidence="17">Sodium-coupled neutral amino acid transporter 9-like protein</fullName>
    </submittedName>
</protein>
<feature type="transmembrane region" description="Helical" evidence="15">
    <location>
        <begin position="440"/>
        <end position="460"/>
    </location>
</feature>
<reference evidence="18" key="1">
    <citation type="submission" date="2017-01" db="EMBL/GenBank/DDBJ databases">
        <title>Comparative genomics of anhydrobiosis in the tardigrade Hypsibius dujardini.</title>
        <authorList>
            <person name="Yoshida Y."/>
            <person name="Koutsovoulos G."/>
            <person name="Laetsch D."/>
            <person name="Stevens L."/>
            <person name="Kumar S."/>
            <person name="Horikawa D."/>
            <person name="Ishino K."/>
            <person name="Komine S."/>
            <person name="Tomita M."/>
            <person name="Blaxter M."/>
            <person name="Arakawa K."/>
        </authorList>
    </citation>
    <scope>NUCLEOTIDE SEQUENCE [LARGE SCALE GENOMIC DNA]</scope>
    <source>
        <strain evidence="18">Z151</strain>
    </source>
</reference>
<keyword evidence="10 15" id="KW-0472">Membrane</keyword>
<keyword evidence="7" id="KW-0029">Amino-acid transport</keyword>
<keyword evidence="12" id="KW-0325">Glycoprotein</keyword>
<dbReference type="GO" id="GO:0005765">
    <property type="term" value="C:lysosomal membrane"/>
    <property type="evidence" value="ECO:0007669"/>
    <property type="project" value="UniProtKB-SubCell"/>
</dbReference>
<evidence type="ECO:0000256" key="12">
    <source>
        <dbReference type="ARBA" id="ARBA00023180"/>
    </source>
</evidence>
<evidence type="ECO:0000313" key="17">
    <source>
        <dbReference type="EMBL" id="OWA54300.1"/>
    </source>
</evidence>
<keyword evidence="9" id="KW-0915">Sodium</keyword>
<dbReference type="GO" id="GO:0031902">
    <property type="term" value="C:late endosome membrane"/>
    <property type="evidence" value="ECO:0007669"/>
    <property type="project" value="UniProtKB-SubCell"/>
</dbReference>
<sequence>MGGSFRNAVELVGAGRIDPEREISDKPESNGCPEKKLRTQGSLTIIFLIWNTATGTSIITIPWAFAHSGYVLSIVICLILGGIAFYTCQLVVRVGEKTRALEAFAGMRDTFDFQDLVELHLGRKWRVVACFFSILVLWAIIAEFWIFLSTFLQQMGIFVYGYVWQKDSRNCSLFHNSSGRVLIINRENVTGTCYWDSTLDVRTDPVFDNINKLMLYKRMSSAGAFSVAVVIVFVVVKAGIWGIHMDIEVVDNGIRLADIYFPVVCGISSQSYFVHNSILALTSAHKYPSRKVRDVGIAYALIAATYILVGLAYYVCFPGGKKQISDNVLDVIERGDYFAFITIVLLTLKLVFTIPLFSYIIKMQFMRSIMRKSEFGYQWTVLTNVIIITVAVLLAMFWPHVGQLLRFLGAVSGGVFIYILPGLVYMAVQRKENKLTWYSILFHSSILLLGLAIFGLQFSVPFTI</sequence>
<dbReference type="Proteomes" id="UP000192578">
    <property type="component" value="Unassembled WGS sequence"/>
</dbReference>
<evidence type="ECO:0000259" key="16">
    <source>
        <dbReference type="Pfam" id="PF01490"/>
    </source>
</evidence>
<feature type="domain" description="Amino acid transporter transmembrane" evidence="16">
    <location>
        <begin position="43"/>
        <end position="155"/>
    </location>
</feature>
<dbReference type="OrthoDB" id="294730at2759"/>
<feature type="transmembrane region" description="Helical" evidence="15">
    <location>
        <begin position="337"/>
        <end position="361"/>
    </location>
</feature>
<evidence type="ECO:0000313" key="18">
    <source>
        <dbReference type="Proteomes" id="UP000192578"/>
    </source>
</evidence>
<proteinExistence type="inferred from homology"/>
<feature type="transmembrane region" description="Helical" evidence="15">
    <location>
        <begin position="296"/>
        <end position="317"/>
    </location>
</feature>
<evidence type="ECO:0000256" key="11">
    <source>
        <dbReference type="ARBA" id="ARBA00023157"/>
    </source>
</evidence>
<keyword evidence="11" id="KW-1015">Disulfide bond</keyword>
<name>A0A9X6NHF3_HYPEX</name>
<evidence type="ECO:0000256" key="10">
    <source>
        <dbReference type="ARBA" id="ARBA00023136"/>
    </source>
</evidence>
<feature type="domain" description="Amino acid transporter transmembrane" evidence="16">
    <location>
        <begin position="210"/>
        <end position="456"/>
    </location>
</feature>
<keyword evidence="18" id="KW-1185">Reference proteome</keyword>
<evidence type="ECO:0000256" key="6">
    <source>
        <dbReference type="ARBA" id="ARBA00022753"/>
    </source>
</evidence>
<keyword evidence="3" id="KW-0813">Transport</keyword>
<dbReference type="PANTHER" id="PTHR22950">
    <property type="entry name" value="AMINO ACID TRANSPORTER"/>
    <property type="match status" value="1"/>
</dbReference>
<organism evidence="17 18">
    <name type="scientific">Hypsibius exemplaris</name>
    <name type="common">Freshwater tardigrade</name>
    <dbReference type="NCBI Taxonomy" id="2072580"/>
    <lineage>
        <taxon>Eukaryota</taxon>
        <taxon>Metazoa</taxon>
        <taxon>Ecdysozoa</taxon>
        <taxon>Tardigrada</taxon>
        <taxon>Eutardigrada</taxon>
        <taxon>Parachela</taxon>
        <taxon>Hypsibioidea</taxon>
        <taxon>Hypsibiidae</taxon>
        <taxon>Hypsibius</taxon>
    </lineage>
</organism>
<keyword evidence="5" id="KW-0479">Metal-binding</keyword>
<dbReference type="Pfam" id="PF01490">
    <property type="entry name" value="Aa_trans"/>
    <property type="match status" value="2"/>
</dbReference>
<feature type="transmembrane region" description="Helical" evidence="15">
    <location>
        <begin position="71"/>
        <end position="92"/>
    </location>
</feature>
<accession>A0A9X6NHF3</accession>
<keyword evidence="8 15" id="KW-1133">Transmembrane helix</keyword>
<evidence type="ECO:0000256" key="9">
    <source>
        <dbReference type="ARBA" id="ARBA00023053"/>
    </source>
</evidence>
<evidence type="ECO:0000256" key="5">
    <source>
        <dbReference type="ARBA" id="ARBA00022723"/>
    </source>
</evidence>
<feature type="transmembrane region" description="Helical" evidence="15">
    <location>
        <begin position="43"/>
        <end position="65"/>
    </location>
</feature>
<feature type="transmembrane region" description="Helical" evidence="15">
    <location>
        <begin position="125"/>
        <end position="141"/>
    </location>
</feature>
<evidence type="ECO:0000256" key="7">
    <source>
        <dbReference type="ARBA" id="ARBA00022970"/>
    </source>
</evidence>
<keyword evidence="4 15" id="KW-0812">Transmembrane</keyword>